<feature type="domain" description="Radical SAM core" evidence="7">
    <location>
        <begin position="12"/>
        <end position="231"/>
    </location>
</feature>
<dbReference type="GO" id="GO:0003824">
    <property type="term" value="F:catalytic activity"/>
    <property type="evidence" value="ECO:0007669"/>
    <property type="project" value="InterPro"/>
</dbReference>
<evidence type="ECO:0000259" key="7">
    <source>
        <dbReference type="PROSITE" id="PS51918"/>
    </source>
</evidence>
<reference evidence="8 9" key="1">
    <citation type="submission" date="2017-05" db="EMBL/GenBank/DDBJ databases">
        <title>Vagococcus spp. assemblies.</title>
        <authorList>
            <person name="Gulvik C.A."/>
        </authorList>
    </citation>
    <scope>NUCLEOTIDE SEQUENCE [LARGE SCALE GENOMIC DNA]</scope>
    <source>
        <strain evidence="8 9">CCUG 51432</strain>
    </source>
</reference>
<evidence type="ECO:0000313" key="9">
    <source>
        <dbReference type="Proteomes" id="UP000287605"/>
    </source>
</evidence>
<evidence type="ECO:0000256" key="6">
    <source>
        <dbReference type="ARBA" id="ARBA00023014"/>
    </source>
</evidence>
<dbReference type="NCBIfam" id="TIGR02495">
    <property type="entry name" value="NrdG2"/>
    <property type="match status" value="1"/>
</dbReference>
<evidence type="ECO:0000256" key="2">
    <source>
        <dbReference type="ARBA" id="ARBA00022485"/>
    </source>
</evidence>
<dbReference type="SFLD" id="SFLDG01094">
    <property type="entry name" value="Uncharacterised_Radical_SAM_Su"/>
    <property type="match status" value="1"/>
</dbReference>
<evidence type="ECO:0000256" key="1">
    <source>
        <dbReference type="ARBA" id="ARBA00001966"/>
    </source>
</evidence>
<keyword evidence="6" id="KW-0411">Iron-sulfur</keyword>
<evidence type="ECO:0000256" key="3">
    <source>
        <dbReference type="ARBA" id="ARBA00022691"/>
    </source>
</evidence>
<sequence length="231" mass="26218">MRFYGLQKLTLLDYPDKVAATVFTGGCPWRCPFCHNADLVFLPEAMETISSEEVLQYLKKRSGVLDGICISGGEPLMHSDLESFIRQCKELGLSVKLDTCGCYPDRLKSLVEKQLIDYVAMDIKNSPERYAETIGLAKAPLGKVRESIDFLRQTDIPYEFRCTVVAEFHQKKDIHELGDWLAGSPVCYLQKFVDSGNTIEPGLHACSDEEMREFQKILMQYMTKVELRGVD</sequence>
<protein>
    <submittedName>
        <fullName evidence="8">Anaerobic ribonucleoside-triphosphate reductase activating protein</fullName>
    </submittedName>
</protein>
<dbReference type="InterPro" id="IPR007197">
    <property type="entry name" value="rSAM"/>
</dbReference>
<gene>
    <name evidence="8" type="ORF">CBF29_09685</name>
</gene>
<dbReference type="GO" id="GO:0051539">
    <property type="term" value="F:4 iron, 4 sulfur cluster binding"/>
    <property type="evidence" value="ECO:0007669"/>
    <property type="project" value="UniProtKB-KW"/>
</dbReference>
<dbReference type="Proteomes" id="UP000287605">
    <property type="component" value="Unassembled WGS sequence"/>
</dbReference>
<dbReference type="Gene3D" id="3.20.20.70">
    <property type="entry name" value="Aldolase class I"/>
    <property type="match status" value="1"/>
</dbReference>
<name>A0A430AR91_9ENTE</name>
<dbReference type="EMBL" id="NGKA01000014">
    <property type="protein sequence ID" value="RSU10553.1"/>
    <property type="molecule type" value="Genomic_DNA"/>
</dbReference>
<dbReference type="SFLD" id="SFLDS00029">
    <property type="entry name" value="Radical_SAM"/>
    <property type="match status" value="1"/>
</dbReference>
<keyword evidence="9" id="KW-1185">Reference proteome</keyword>
<dbReference type="PANTHER" id="PTHR30352">
    <property type="entry name" value="PYRUVATE FORMATE-LYASE-ACTIVATING ENZYME"/>
    <property type="match status" value="1"/>
</dbReference>
<dbReference type="PROSITE" id="PS51918">
    <property type="entry name" value="RADICAL_SAM"/>
    <property type="match status" value="1"/>
</dbReference>
<keyword evidence="4" id="KW-0479">Metal-binding</keyword>
<dbReference type="AlphaFoldDB" id="A0A430AR91"/>
<comment type="caution">
    <text evidence="8">The sequence shown here is derived from an EMBL/GenBank/DDBJ whole genome shotgun (WGS) entry which is preliminary data.</text>
</comment>
<proteinExistence type="predicted"/>
<dbReference type="Pfam" id="PF04055">
    <property type="entry name" value="Radical_SAM"/>
    <property type="match status" value="1"/>
</dbReference>
<dbReference type="CDD" id="cd01335">
    <property type="entry name" value="Radical_SAM"/>
    <property type="match status" value="1"/>
</dbReference>
<keyword evidence="2" id="KW-0004">4Fe-4S</keyword>
<evidence type="ECO:0000256" key="5">
    <source>
        <dbReference type="ARBA" id="ARBA00023004"/>
    </source>
</evidence>
<dbReference type="InterPro" id="IPR058240">
    <property type="entry name" value="rSAM_sf"/>
</dbReference>
<dbReference type="SUPFAM" id="SSF102114">
    <property type="entry name" value="Radical SAM enzymes"/>
    <property type="match status" value="1"/>
</dbReference>
<evidence type="ECO:0000313" key="8">
    <source>
        <dbReference type="EMBL" id="RSU10553.1"/>
    </source>
</evidence>
<evidence type="ECO:0000256" key="4">
    <source>
        <dbReference type="ARBA" id="ARBA00022723"/>
    </source>
</evidence>
<dbReference type="InterPro" id="IPR013785">
    <property type="entry name" value="Aldolase_TIM"/>
</dbReference>
<dbReference type="GO" id="GO:0046872">
    <property type="term" value="F:metal ion binding"/>
    <property type="evidence" value="ECO:0007669"/>
    <property type="project" value="UniProtKB-KW"/>
</dbReference>
<dbReference type="OrthoDB" id="2329008at2"/>
<dbReference type="RefSeq" id="WP_126809531.1">
    <property type="nucleotide sequence ID" value="NZ_NGKA01000014.1"/>
</dbReference>
<accession>A0A430AR91</accession>
<organism evidence="8 9">
    <name type="scientific">Vagococcus elongatus</name>
    <dbReference type="NCBI Taxonomy" id="180344"/>
    <lineage>
        <taxon>Bacteria</taxon>
        <taxon>Bacillati</taxon>
        <taxon>Bacillota</taxon>
        <taxon>Bacilli</taxon>
        <taxon>Lactobacillales</taxon>
        <taxon>Enterococcaceae</taxon>
        <taxon>Vagococcus</taxon>
    </lineage>
</organism>
<dbReference type="InterPro" id="IPR012840">
    <property type="entry name" value="NrdG2"/>
</dbReference>
<dbReference type="InterPro" id="IPR034457">
    <property type="entry name" value="Organic_radical-activating"/>
</dbReference>
<keyword evidence="3" id="KW-0949">S-adenosyl-L-methionine</keyword>
<keyword evidence="5" id="KW-0408">Iron</keyword>
<comment type="cofactor">
    <cofactor evidence="1">
        <name>[4Fe-4S] cluster</name>
        <dbReference type="ChEBI" id="CHEBI:49883"/>
    </cofactor>
</comment>